<proteinExistence type="predicted"/>
<dbReference type="InterPro" id="IPR011646">
    <property type="entry name" value="KAP_P-loop"/>
</dbReference>
<feature type="transmembrane region" description="Helical" evidence="1">
    <location>
        <begin position="21"/>
        <end position="39"/>
    </location>
</feature>
<evidence type="ECO:0000313" key="3">
    <source>
        <dbReference type="EMBL" id="TDD97922.1"/>
    </source>
</evidence>
<keyword evidence="4" id="KW-1185">Reference proteome</keyword>
<accession>A0A4R5CKF0</accession>
<feature type="transmembrane region" description="Helical" evidence="1">
    <location>
        <begin position="122"/>
        <end position="143"/>
    </location>
</feature>
<dbReference type="AlphaFoldDB" id="A0A4R5CKF0"/>
<dbReference type="SUPFAM" id="SSF52540">
    <property type="entry name" value="P-loop containing nucleoside triphosphate hydrolases"/>
    <property type="match status" value="1"/>
</dbReference>
<evidence type="ECO:0000256" key="1">
    <source>
        <dbReference type="SAM" id="Phobius"/>
    </source>
</evidence>
<organism evidence="3 4">
    <name type="scientific">Flavobacterium cellulosilyticum</name>
    <dbReference type="NCBI Taxonomy" id="2541731"/>
    <lineage>
        <taxon>Bacteria</taxon>
        <taxon>Pseudomonadati</taxon>
        <taxon>Bacteroidota</taxon>
        <taxon>Flavobacteriia</taxon>
        <taxon>Flavobacteriales</taxon>
        <taxon>Flavobacteriaceae</taxon>
        <taxon>Flavobacterium</taxon>
    </lineage>
</organism>
<feature type="domain" description="KAP NTPase" evidence="2">
    <location>
        <begin position="191"/>
        <end position="490"/>
    </location>
</feature>
<dbReference type="EMBL" id="SMFK01000003">
    <property type="protein sequence ID" value="TDD97922.1"/>
    <property type="molecule type" value="Genomic_DNA"/>
</dbReference>
<gene>
    <name evidence="3" type="ORF">E0F76_07420</name>
</gene>
<comment type="caution">
    <text evidence="3">The sequence shown here is derived from an EMBL/GenBank/DDBJ whole genome shotgun (WGS) entry which is preliminary data.</text>
</comment>
<keyword evidence="1" id="KW-0812">Transmembrane</keyword>
<dbReference type="InterPro" id="IPR027417">
    <property type="entry name" value="P-loop_NTPase"/>
</dbReference>
<dbReference type="Pfam" id="PF07693">
    <property type="entry name" value="KAP_NTPase"/>
    <property type="match status" value="1"/>
</dbReference>
<sequence>MSLKDNKIVILFELIKVNLSIISSWIIFSIITLLFQSKISSFISNNSFITDKEVKSDNFYFIFTLLILIIVIRFLWFIIKNYRISKKHNYLIFLICTIYLFLRNNENDQLWFSFYNVKWSIYYSDIILLMSFLSSILLVRNIFYSNYKLYDILIKWFDDLKTKPEIVNPSFLLEDIPFEETNLNDNEMVIDEVVIAVKNLMPINSFIIGVNSIWGLGKTSFLKRVEYKLRNEPSKESQPITFWFNAWQHQDEKSIINNFFNQLKTELSKYSGDSESVIDNYLKQMMALVDNKYINFLKSITESVFNANDNTIKRFYDDINEIIEKVDRKIIVFVDDIDRLNKNEILETLRILRNIADFKNVVFICGFDREYVVKQSQIDNHYLDKIFNLEISLTVQNQRGFVIYLIELIMKSSGYSDKDKNLLTKSINRIFYNNDELGNINLELFLNSHKNEQNKDTINITDFDKLEQIQLIPSFFFESRRDVKKFFNELFINIKTLKKFEDIELDEYLLLKLLFFRYKWIYKNFTSKRIGYWLGNQDTLKFEQQNLDKLIINSEVENQDKIIIYSIIKSLFPPTGIDSNFKNINQKRYFPIYFGNNVFNESFSYTELTNALENLTIENLINDRVLGNENEYLIKNDIKKFVLKHENIKSINEYSQVIKLIKKELIGSVDEVEILDFIYLGETLFEEEYKKILDTIFTNFEDSFGQFMHELSMHYSKVPSDVSLHRQNNIGSHINSRKIDAFKFLNKSELLKIMLKIIPSQIENNKDDYNKVLNFLNFFYEIHYPYFYFGLFFEDIKTVAKGYIKNQFQFLYLSNSTIEGYARNIDHKFIANIFEDIREREKIIAKANSLIDGRNQWTDSDLSLDEYVKKGMDNFIIFVAGLKDSIDSNKIDEYSNFLEWLYEYQKKLYIRMPTTEDIIIFRNDKEANK</sequence>
<keyword evidence="1" id="KW-1133">Transmembrane helix</keyword>
<feature type="transmembrane region" description="Helical" evidence="1">
    <location>
        <begin position="59"/>
        <end position="79"/>
    </location>
</feature>
<evidence type="ECO:0000259" key="2">
    <source>
        <dbReference type="Pfam" id="PF07693"/>
    </source>
</evidence>
<dbReference type="OrthoDB" id="88903at2"/>
<evidence type="ECO:0000313" key="4">
    <source>
        <dbReference type="Proteomes" id="UP000295479"/>
    </source>
</evidence>
<dbReference type="RefSeq" id="WP_132003624.1">
    <property type="nucleotide sequence ID" value="NZ_SMFK01000003.1"/>
</dbReference>
<feature type="transmembrane region" description="Helical" evidence="1">
    <location>
        <begin position="86"/>
        <end position="102"/>
    </location>
</feature>
<protein>
    <recommendedName>
        <fullName evidence="2">KAP NTPase domain-containing protein</fullName>
    </recommendedName>
</protein>
<keyword evidence="1" id="KW-0472">Membrane</keyword>
<reference evidence="3 4" key="1">
    <citation type="submission" date="2019-03" db="EMBL/GenBank/DDBJ databases">
        <title>Flavobacterium AR-3-4 sp. nov. isolated from arctic soil.</title>
        <authorList>
            <person name="Chaudhary D.K."/>
        </authorList>
    </citation>
    <scope>NUCLEOTIDE SEQUENCE [LARGE SCALE GENOMIC DNA]</scope>
    <source>
        <strain evidence="3 4">AR-3-4</strain>
    </source>
</reference>
<name>A0A4R5CKF0_9FLAO</name>
<dbReference type="Proteomes" id="UP000295479">
    <property type="component" value="Unassembled WGS sequence"/>
</dbReference>
<dbReference type="Gene3D" id="3.40.50.300">
    <property type="entry name" value="P-loop containing nucleotide triphosphate hydrolases"/>
    <property type="match status" value="1"/>
</dbReference>